<keyword evidence="3 10" id="KW-0813">Transport</keyword>
<sequence>MRALPVSLSKQCGVAVVTALLLATLAVTIVASLFWQQQVQVRSIENQRLQLQKGWILRGALDWASMILRAGGRQSTVDDLGQPWATPLAETRLDQYVEDGQTGDNVGDAVLSGGIIDAQSRYNLNNLSLNGVINPVELAIFGRLLINLRLPPNLAMVVAQGIANGQATVPSDSTSSPAGTSAPSANGTLPMMQIDDLLALPGFSPQTVHQLTDYVVLLPEGTPVNVNTAAAELIAARFPTLSMAQATTLVAVRRSAPFMDMPNLSTQMKQLFGKDFSDTTNIGLSSNYFLVTGKVRMGRATLNTTSLIQRTNNRTGTSIVWVREY</sequence>
<feature type="domain" description="T2SS protein K second SAM-like" evidence="13">
    <location>
        <begin position="224"/>
        <end position="266"/>
    </location>
</feature>
<organism evidence="15 16">
    <name type="scientific">Glaciimonas immobilis</name>
    <dbReference type="NCBI Taxonomy" id="728004"/>
    <lineage>
        <taxon>Bacteria</taxon>
        <taxon>Pseudomonadati</taxon>
        <taxon>Pseudomonadota</taxon>
        <taxon>Betaproteobacteria</taxon>
        <taxon>Burkholderiales</taxon>
        <taxon>Oxalobacteraceae</taxon>
        <taxon>Glaciimonas</taxon>
    </lineage>
</organism>
<proteinExistence type="inferred from homology"/>
<evidence type="ECO:0000313" key="16">
    <source>
        <dbReference type="Proteomes" id="UP000571084"/>
    </source>
</evidence>
<feature type="transmembrane region" description="Helical" evidence="12">
    <location>
        <begin position="12"/>
        <end position="35"/>
    </location>
</feature>
<dbReference type="Pfam" id="PF21687">
    <property type="entry name" value="T2SSK_1st"/>
    <property type="match status" value="1"/>
</dbReference>
<name>A0A840RX28_9BURK</name>
<dbReference type="SUPFAM" id="SSF54523">
    <property type="entry name" value="Pili subunits"/>
    <property type="match status" value="1"/>
</dbReference>
<gene>
    <name evidence="15" type="ORF">HNR39_002859</name>
</gene>
<dbReference type="GO" id="GO:0009306">
    <property type="term" value="P:protein secretion"/>
    <property type="evidence" value="ECO:0007669"/>
    <property type="project" value="InterPro"/>
</dbReference>
<evidence type="ECO:0000313" key="15">
    <source>
        <dbReference type="EMBL" id="MBB5201010.1"/>
    </source>
</evidence>
<dbReference type="SUPFAM" id="SSF158544">
    <property type="entry name" value="GspK insert domain-like"/>
    <property type="match status" value="1"/>
</dbReference>
<feature type="region of interest" description="Disordered" evidence="11">
    <location>
        <begin position="167"/>
        <end position="186"/>
    </location>
</feature>
<dbReference type="NCBIfam" id="NF037980">
    <property type="entry name" value="T2SS_GspK"/>
    <property type="match status" value="1"/>
</dbReference>
<dbReference type="Gene3D" id="3.30.1300.30">
    <property type="entry name" value="GSPII I/J protein-like"/>
    <property type="match status" value="1"/>
</dbReference>
<keyword evidence="6 12" id="KW-0812">Transmembrane</keyword>
<dbReference type="InterPro" id="IPR049031">
    <property type="entry name" value="T2SSK_SAM-like_1st"/>
</dbReference>
<comment type="similarity">
    <text evidence="2 10">Belongs to the GSP K family.</text>
</comment>
<keyword evidence="8 12" id="KW-1133">Transmembrane helix</keyword>
<reference evidence="15 16" key="1">
    <citation type="submission" date="2020-08" db="EMBL/GenBank/DDBJ databases">
        <title>Genomic Encyclopedia of Type Strains, Phase IV (KMG-IV): sequencing the most valuable type-strain genomes for metagenomic binning, comparative biology and taxonomic classification.</title>
        <authorList>
            <person name="Goeker M."/>
        </authorList>
    </citation>
    <scope>NUCLEOTIDE SEQUENCE [LARGE SCALE GENOMIC DNA]</scope>
    <source>
        <strain evidence="15 16">DSM 23240</strain>
    </source>
</reference>
<keyword evidence="7" id="KW-0653">Protein transport</keyword>
<dbReference type="PANTHER" id="PTHR38831">
    <property type="entry name" value="TYPE II SECRETION SYSTEM PROTEIN K"/>
    <property type="match status" value="1"/>
</dbReference>
<keyword evidence="16" id="KW-1185">Reference proteome</keyword>
<dbReference type="InterPro" id="IPR045584">
    <property type="entry name" value="Pilin-like"/>
</dbReference>
<feature type="compositionally biased region" description="Low complexity" evidence="11">
    <location>
        <begin position="170"/>
        <end position="185"/>
    </location>
</feature>
<evidence type="ECO:0000256" key="3">
    <source>
        <dbReference type="ARBA" id="ARBA00022448"/>
    </source>
</evidence>
<evidence type="ECO:0000256" key="5">
    <source>
        <dbReference type="ARBA" id="ARBA00022519"/>
    </source>
</evidence>
<comment type="caution">
    <text evidence="15">The sequence shown here is derived from an EMBL/GenBank/DDBJ whole genome shotgun (WGS) entry which is preliminary data.</text>
</comment>
<dbReference type="Gene3D" id="1.10.40.60">
    <property type="entry name" value="EpsJ-like"/>
    <property type="match status" value="2"/>
</dbReference>
<dbReference type="PIRSF" id="PIRSF002786">
    <property type="entry name" value="XcpX"/>
    <property type="match status" value="1"/>
</dbReference>
<dbReference type="InterPro" id="IPR038072">
    <property type="entry name" value="GspK_central_sf"/>
</dbReference>
<evidence type="ECO:0000256" key="10">
    <source>
        <dbReference type="PIRNR" id="PIRNR002786"/>
    </source>
</evidence>
<evidence type="ECO:0000256" key="4">
    <source>
        <dbReference type="ARBA" id="ARBA00022475"/>
    </source>
</evidence>
<dbReference type="InterPro" id="IPR049179">
    <property type="entry name" value="T2SSK_SAM-like_2nd"/>
</dbReference>
<evidence type="ECO:0000256" key="7">
    <source>
        <dbReference type="ARBA" id="ARBA00022927"/>
    </source>
</evidence>
<protein>
    <recommendedName>
        <fullName evidence="10">Type II secretion system protein K</fullName>
    </recommendedName>
</protein>
<accession>A0A840RX28</accession>
<dbReference type="GO" id="GO:0005886">
    <property type="term" value="C:plasma membrane"/>
    <property type="evidence" value="ECO:0007669"/>
    <property type="project" value="UniProtKB-SubCell"/>
</dbReference>
<dbReference type="Pfam" id="PF03934">
    <property type="entry name" value="T2SSK"/>
    <property type="match status" value="1"/>
</dbReference>
<keyword evidence="5 10" id="KW-0997">Cell inner membrane</keyword>
<dbReference type="AlphaFoldDB" id="A0A840RX28"/>
<evidence type="ECO:0000256" key="8">
    <source>
        <dbReference type="ARBA" id="ARBA00022989"/>
    </source>
</evidence>
<evidence type="ECO:0000256" key="9">
    <source>
        <dbReference type="ARBA" id="ARBA00023136"/>
    </source>
</evidence>
<evidence type="ECO:0000259" key="13">
    <source>
        <dbReference type="Pfam" id="PF03934"/>
    </source>
</evidence>
<dbReference type="Proteomes" id="UP000571084">
    <property type="component" value="Unassembled WGS sequence"/>
</dbReference>
<evidence type="ECO:0000256" key="12">
    <source>
        <dbReference type="SAM" id="Phobius"/>
    </source>
</evidence>
<evidence type="ECO:0000259" key="14">
    <source>
        <dbReference type="Pfam" id="PF21687"/>
    </source>
</evidence>
<dbReference type="EMBL" id="JACHHQ010000006">
    <property type="protein sequence ID" value="MBB5201010.1"/>
    <property type="molecule type" value="Genomic_DNA"/>
</dbReference>
<comment type="subcellular location">
    <subcellularLocation>
        <location evidence="1 10">Cell inner membrane</location>
    </subcellularLocation>
</comment>
<evidence type="ECO:0000256" key="2">
    <source>
        <dbReference type="ARBA" id="ARBA00007246"/>
    </source>
</evidence>
<dbReference type="PANTHER" id="PTHR38831:SF1">
    <property type="entry name" value="TYPE II SECRETION SYSTEM PROTEIN K-RELATED"/>
    <property type="match status" value="1"/>
</dbReference>
<evidence type="ECO:0000256" key="11">
    <source>
        <dbReference type="SAM" id="MobiDB-lite"/>
    </source>
</evidence>
<keyword evidence="4 10" id="KW-1003">Cell membrane</keyword>
<feature type="domain" description="T2SS protein K first SAM-like" evidence="14">
    <location>
        <begin position="120"/>
        <end position="220"/>
    </location>
</feature>
<evidence type="ECO:0000256" key="1">
    <source>
        <dbReference type="ARBA" id="ARBA00004533"/>
    </source>
</evidence>
<dbReference type="InterPro" id="IPR005628">
    <property type="entry name" value="GspK"/>
</dbReference>
<evidence type="ECO:0000256" key="6">
    <source>
        <dbReference type="ARBA" id="ARBA00022692"/>
    </source>
</evidence>
<keyword evidence="9 10" id="KW-0472">Membrane</keyword>
<dbReference type="RefSeq" id="WP_168056843.1">
    <property type="nucleotide sequence ID" value="NZ_JAAOZT010000012.1"/>
</dbReference>